<feature type="binding site" evidence="4">
    <location>
        <position position="180"/>
    </location>
    <ligand>
        <name>substrate</name>
    </ligand>
</feature>
<feature type="site" description="Important for substrate specificity" evidence="4">
    <location>
        <position position="180"/>
    </location>
</feature>
<dbReference type="CDD" id="cd03131">
    <property type="entry name" value="GATase1_HTS"/>
    <property type="match status" value="1"/>
</dbReference>
<feature type="active site" description="Proton acceptor" evidence="4">
    <location>
        <position position="223"/>
    </location>
</feature>
<protein>
    <recommendedName>
        <fullName evidence="4">Homoserine O-acetyltransferase</fullName>
        <shortName evidence="4">HAT</shortName>
        <ecNumber evidence="4">2.3.1.31</ecNumber>
    </recommendedName>
    <alternativeName>
        <fullName evidence="4">Homoserine transacetylase</fullName>
        <shortName evidence="4">HTA</shortName>
    </alternativeName>
</protein>
<dbReference type="HAMAP" id="MF_00295">
    <property type="entry name" value="MetA_acyltransf"/>
    <property type="match status" value="1"/>
</dbReference>
<keyword evidence="3 4" id="KW-0012">Acyltransferase</keyword>
<gene>
    <name evidence="4" type="primary">metAA</name>
    <name evidence="6" type="ORF">FD16_GL002331</name>
</gene>
<sequence>MTELKQKYAKRYILNQAGKEADQTLNLLVLNIMPNKLETEGQILNLSAGYSKNLSFTFLYPQSHHFKSDVLGHLKKTYATLDEIEDENFDALIVTGAPVETIDFHDVDYWEEFTKIVDWAKSHVKQTLYLCWSAQAALYYDYGIGKHAVNDKIFGIFEHHVETQDSLLEGLGDTFYLPHSRHSTNYSEDILQHPELTLLADNKKIGPAIIISKDHRNTFITGHLEYNTNTLANEYFRDLNVGKDIELPENYFYANDPSQRVINRWHETGLQIFSNWLDQI</sequence>
<dbReference type="SUPFAM" id="SSF52317">
    <property type="entry name" value="Class I glutamine amidotransferase-like"/>
    <property type="match status" value="1"/>
</dbReference>
<feature type="active site" evidence="4">
    <location>
        <position position="225"/>
    </location>
</feature>
<dbReference type="InterPro" id="IPR029062">
    <property type="entry name" value="Class_I_gatase-like"/>
</dbReference>
<dbReference type="EMBL" id="AZGF01000007">
    <property type="protein sequence ID" value="KRM12579.1"/>
    <property type="molecule type" value="Genomic_DNA"/>
</dbReference>
<dbReference type="Pfam" id="PF04204">
    <property type="entry name" value="HTS"/>
    <property type="match status" value="1"/>
</dbReference>
<keyword evidence="7" id="KW-1185">Reference proteome</keyword>
<dbReference type="Proteomes" id="UP000051820">
    <property type="component" value="Unassembled WGS sequence"/>
</dbReference>
<organism evidence="6 7">
    <name type="scientific">Paucilactobacillus suebicus DSM 5007 = KCTC 3549</name>
    <dbReference type="NCBI Taxonomy" id="1423807"/>
    <lineage>
        <taxon>Bacteria</taxon>
        <taxon>Bacillati</taxon>
        <taxon>Bacillota</taxon>
        <taxon>Bacilli</taxon>
        <taxon>Lactobacillales</taxon>
        <taxon>Lactobacillaceae</taxon>
        <taxon>Paucilactobacillus</taxon>
    </lineage>
</organism>
<name>A0A0R1WCJ7_9LACO</name>
<dbReference type="OrthoDB" id="9772423at2"/>
<dbReference type="STRING" id="1423807.FD16_GL002331"/>
<accession>A0A0R1WCJ7</accession>
<comment type="catalytic activity">
    <reaction evidence="4">
        <text>L-homoserine + acetyl-CoA = O-acetyl-L-homoserine + CoA</text>
        <dbReference type="Rhea" id="RHEA:13701"/>
        <dbReference type="ChEBI" id="CHEBI:57287"/>
        <dbReference type="ChEBI" id="CHEBI:57288"/>
        <dbReference type="ChEBI" id="CHEBI:57476"/>
        <dbReference type="ChEBI" id="CHEBI:57716"/>
        <dbReference type="EC" id="2.3.1.31"/>
    </reaction>
</comment>
<keyword evidence="2 4" id="KW-0808">Transferase</keyword>
<dbReference type="Gene3D" id="3.40.50.880">
    <property type="match status" value="1"/>
</dbReference>
<evidence type="ECO:0000313" key="6">
    <source>
        <dbReference type="EMBL" id="KRM12579.1"/>
    </source>
</evidence>
<evidence type="ECO:0000256" key="3">
    <source>
        <dbReference type="ARBA" id="ARBA00023315"/>
    </source>
</evidence>
<evidence type="ECO:0000256" key="1">
    <source>
        <dbReference type="ARBA" id="ARBA00022605"/>
    </source>
</evidence>
<keyword evidence="1 4" id="KW-0028">Amino-acid biosynthesis</keyword>
<dbReference type="PANTHER" id="PTHR20919">
    <property type="entry name" value="HOMOSERINE O-SUCCINYLTRANSFERASE"/>
    <property type="match status" value="1"/>
</dbReference>
<comment type="similarity">
    <text evidence="4">Belongs to the MetA family.</text>
</comment>
<dbReference type="EC" id="2.3.1.31" evidence="4"/>
<evidence type="ECO:0000313" key="7">
    <source>
        <dbReference type="Proteomes" id="UP000051820"/>
    </source>
</evidence>
<proteinExistence type="inferred from homology"/>
<dbReference type="PANTHER" id="PTHR20919:SF0">
    <property type="entry name" value="HOMOSERINE O-SUCCINYLTRANSFERASE"/>
    <property type="match status" value="1"/>
</dbReference>
<feature type="binding site" evidence="4">
    <location>
        <position position="237"/>
    </location>
    <ligand>
        <name>substrate</name>
    </ligand>
</feature>
<keyword evidence="4" id="KW-0963">Cytoplasm</keyword>
<dbReference type="GO" id="GO:0004414">
    <property type="term" value="F:homoserine O-acetyltransferase activity"/>
    <property type="evidence" value="ECO:0007669"/>
    <property type="project" value="UniProtKB-EC"/>
</dbReference>
<dbReference type="PIRSF" id="PIRSF000450">
    <property type="entry name" value="H_ser_succinyltr"/>
    <property type="match status" value="1"/>
</dbReference>
<evidence type="ECO:0000256" key="5">
    <source>
        <dbReference type="PIRSR" id="PIRSR000450-1"/>
    </source>
</evidence>
<comment type="function">
    <text evidence="4">Transfers an acetyl group from acetyl-CoA to L-homoserine, forming acetyl-L-homoserine.</text>
</comment>
<feature type="binding site" evidence="4">
    <location>
        <position position="152"/>
    </location>
    <ligand>
        <name>substrate</name>
    </ligand>
</feature>
<keyword evidence="4" id="KW-0486">Methionine biosynthesis</keyword>
<evidence type="ECO:0000256" key="4">
    <source>
        <dbReference type="HAMAP-Rule" id="MF_00295"/>
    </source>
</evidence>
<comment type="caution">
    <text evidence="4">Lacks conserved residue(s) required for the propagation of feature annotation.</text>
</comment>
<dbReference type="PATRIC" id="fig|1423807.3.peg.2398"/>
<feature type="site" description="Important for acyl-CoA specificity" evidence="4">
    <location>
        <position position="100"/>
    </location>
</feature>
<reference evidence="6 7" key="1">
    <citation type="journal article" date="2015" name="Genome Announc.">
        <title>Expanding the biotechnology potential of lactobacilli through comparative genomics of 213 strains and associated genera.</title>
        <authorList>
            <person name="Sun Z."/>
            <person name="Harris H.M."/>
            <person name="McCann A."/>
            <person name="Guo C."/>
            <person name="Argimon S."/>
            <person name="Zhang W."/>
            <person name="Yang X."/>
            <person name="Jeffery I.B."/>
            <person name="Cooney J.C."/>
            <person name="Kagawa T.F."/>
            <person name="Liu W."/>
            <person name="Song Y."/>
            <person name="Salvetti E."/>
            <person name="Wrobel A."/>
            <person name="Rasinkangas P."/>
            <person name="Parkhill J."/>
            <person name="Rea M.C."/>
            <person name="O'Sullivan O."/>
            <person name="Ritari J."/>
            <person name="Douillard F.P."/>
            <person name="Paul Ross R."/>
            <person name="Yang R."/>
            <person name="Briner A.E."/>
            <person name="Felis G.E."/>
            <person name="de Vos W.M."/>
            <person name="Barrangou R."/>
            <person name="Klaenhammer T.R."/>
            <person name="Caufield P.W."/>
            <person name="Cui Y."/>
            <person name="Zhang H."/>
            <person name="O'Toole P.W."/>
        </authorList>
    </citation>
    <scope>NUCLEOTIDE SEQUENCE [LARGE SCALE GENOMIC DNA]</scope>
    <source>
        <strain evidence="6 7">DSM 5007</strain>
    </source>
</reference>
<dbReference type="InterPro" id="IPR033752">
    <property type="entry name" value="MetA_family"/>
</dbReference>
<dbReference type="RefSeq" id="WP_010622449.1">
    <property type="nucleotide sequence ID" value="NZ_AZGF01000007.1"/>
</dbReference>
<feature type="active site" description="Acyl-thioester intermediate" evidence="4 5">
    <location>
        <position position="131"/>
    </location>
</feature>
<comment type="caution">
    <text evidence="6">The sequence shown here is derived from an EMBL/GenBank/DDBJ whole genome shotgun (WGS) entry which is preliminary data.</text>
</comment>
<dbReference type="eggNOG" id="COG1897">
    <property type="taxonomic scope" value="Bacteria"/>
</dbReference>
<dbReference type="UniPathway" id="UPA00051">
    <property type="reaction ID" value="UER00074"/>
</dbReference>
<comment type="subcellular location">
    <subcellularLocation>
        <location evidence="4">Cytoplasm</location>
    </subcellularLocation>
</comment>
<dbReference type="AlphaFoldDB" id="A0A0R1WCJ7"/>
<evidence type="ECO:0000256" key="2">
    <source>
        <dbReference type="ARBA" id="ARBA00022679"/>
    </source>
</evidence>
<dbReference type="GO" id="GO:0005737">
    <property type="term" value="C:cytoplasm"/>
    <property type="evidence" value="ECO:0007669"/>
    <property type="project" value="UniProtKB-SubCell"/>
</dbReference>
<dbReference type="GO" id="GO:0008899">
    <property type="term" value="F:homoserine O-succinyltransferase activity"/>
    <property type="evidence" value="ECO:0007669"/>
    <property type="project" value="UniProtKB-UniRule"/>
</dbReference>
<comment type="pathway">
    <text evidence="4">Amino-acid biosynthesis; L-methionine biosynthesis via de novo pathway; O-acetyl-L-homoserine from L-homoserine: step 1/1.</text>
</comment>
<dbReference type="GO" id="GO:0009086">
    <property type="term" value="P:methionine biosynthetic process"/>
    <property type="evidence" value="ECO:0007669"/>
    <property type="project" value="UniProtKB-UniRule"/>
</dbReference>